<dbReference type="EMBL" id="DF849197">
    <property type="protein sequence ID" value="GAT56014.1"/>
    <property type="molecule type" value="Genomic_DNA"/>
</dbReference>
<feature type="transmembrane region" description="Helical" evidence="2">
    <location>
        <begin position="221"/>
        <end position="240"/>
    </location>
</feature>
<evidence type="ECO:0000259" key="3">
    <source>
        <dbReference type="Pfam" id="PF20151"/>
    </source>
</evidence>
<dbReference type="Proteomes" id="UP000815677">
    <property type="component" value="Unassembled WGS sequence"/>
</dbReference>
<dbReference type="InterPro" id="IPR045340">
    <property type="entry name" value="DUF6533"/>
</dbReference>
<feature type="region of interest" description="Disordered" evidence="1">
    <location>
        <begin position="287"/>
        <end position="307"/>
    </location>
</feature>
<feature type="domain" description="DUF6533" evidence="3">
    <location>
        <begin position="27"/>
        <end position="71"/>
    </location>
</feature>
<keyword evidence="2" id="KW-1133">Transmembrane helix</keyword>
<gene>
    <name evidence="4" type="ORF">MCHLO_12720</name>
</gene>
<name>A0ABQ0LY87_MYCCL</name>
<keyword evidence="2" id="KW-0472">Membrane</keyword>
<accession>A0ABQ0LY87</accession>
<feature type="transmembrane region" description="Helical" evidence="2">
    <location>
        <begin position="180"/>
        <end position="200"/>
    </location>
</feature>
<keyword evidence="2" id="KW-0812">Transmembrane</keyword>
<evidence type="ECO:0000313" key="4">
    <source>
        <dbReference type="EMBL" id="GAT56014.1"/>
    </source>
</evidence>
<dbReference type="Pfam" id="PF20151">
    <property type="entry name" value="DUF6533"/>
    <property type="match status" value="1"/>
</dbReference>
<feature type="transmembrane region" description="Helical" evidence="2">
    <location>
        <begin position="130"/>
        <end position="154"/>
    </location>
</feature>
<organism evidence="4 5">
    <name type="scientific">Mycena chlorophos</name>
    <name type="common">Agaric fungus</name>
    <name type="synonym">Agaricus chlorophos</name>
    <dbReference type="NCBI Taxonomy" id="658473"/>
    <lineage>
        <taxon>Eukaryota</taxon>
        <taxon>Fungi</taxon>
        <taxon>Dikarya</taxon>
        <taxon>Basidiomycota</taxon>
        <taxon>Agaricomycotina</taxon>
        <taxon>Agaricomycetes</taxon>
        <taxon>Agaricomycetidae</taxon>
        <taxon>Agaricales</taxon>
        <taxon>Marasmiineae</taxon>
        <taxon>Mycenaceae</taxon>
        <taxon>Mycena</taxon>
    </lineage>
</organism>
<feature type="transmembrane region" description="Helical" evidence="2">
    <location>
        <begin position="96"/>
        <end position="118"/>
    </location>
</feature>
<feature type="transmembrane region" description="Helical" evidence="2">
    <location>
        <begin position="61"/>
        <end position="84"/>
    </location>
</feature>
<protein>
    <recommendedName>
        <fullName evidence="3">DUF6533 domain-containing protein</fullName>
    </recommendedName>
</protein>
<evidence type="ECO:0000313" key="5">
    <source>
        <dbReference type="Proteomes" id="UP000815677"/>
    </source>
</evidence>
<evidence type="ECO:0000256" key="2">
    <source>
        <dbReference type="SAM" id="Phobius"/>
    </source>
</evidence>
<keyword evidence="5" id="KW-1185">Reference proteome</keyword>
<sequence>MATDPAAVEAELQALTVALQNLDITKYFGAVGLTVLLYDHLLTFVDEVEFVWTARLSFPKLIFLAIRYLVPTVLGIYNAFLSGFTDLKWTTQVCRAWISLGMMLGWFTIGLSNFLVLLRIYAIIPRRHQLVVPTFIFFIVIRATSFAVDVWTVVEMVPLIQFNDTVQSCEFSSRPNLAGLWVAGLAFEVVIFCVMWWNTLSRPRNLEANEQVTKMLQHDGIVYFVLLTSLRITNTVLSIVAPATLLFVGVFVIWAGTTIVTSRLVINSRKATTVSIAEAEDGQRLREVRVDDAEEEEDNHPSFKRRR</sequence>
<evidence type="ECO:0000256" key="1">
    <source>
        <dbReference type="SAM" id="MobiDB-lite"/>
    </source>
</evidence>
<reference evidence="4" key="1">
    <citation type="submission" date="2014-09" db="EMBL/GenBank/DDBJ databases">
        <title>Genome sequence of the luminous mushroom Mycena chlorophos for searching fungal bioluminescence genes.</title>
        <authorList>
            <person name="Tanaka Y."/>
            <person name="Kasuga D."/>
            <person name="Oba Y."/>
            <person name="Hase S."/>
            <person name="Sato K."/>
            <person name="Oba Y."/>
            <person name="Sakakibara Y."/>
        </authorList>
    </citation>
    <scope>NUCLEOTIDE SEQUENCE</scope>
</reference>
<feature type="transmembrane region" description="Helical" evidence="2">
    <location>
        <begin position="246"/>
        <end position="266"/>
    </location>
</feature>
<proteinExistence type="predicted"/>